<dbReference type="InterPro" id="IPR011014">
    <property type="entry name" value="MscS_channel_TM-2"/>
</dbReference>
<feature type="domain" description="Mechanosensitive ion channel transmembrane helices 2/3" evidence="10">
    <location>
        <begin position="64"/>
        <end position="100"/>
    </location>
</feature>
<dbReference type="PANTHER" id="PTHR30221">
    <property type="entry name" value="SMALL-CONDUCTANCE MECHANOSENSITIVE CHANNEL"/>
    <property type="match status" value="1"/>
</dbReference>
<keyword evidence="5 7" id="KW-1133">Transmembrane helix</keyword>
<dbReference type="InterPro" id="IPR006685">
    <property type="entry name" value="MscS_channel_2nd"/>
</dbReference>
<proteinExistence type="inferred from homology"/>
<dbReference type="InterPro" id="IPR023408">
    <property type="entry name" value="MscS_beta-dom_sf"/>
</dbReference>
<comment type="caution">
    <text evidence="11">The sequence shown here is derived from an EMBL/GenBank/DDBJ whole genome shotgun (WGS) entry which is preliminary data.</text>
</comment>
<dbReference type="SUPFAM" id="SSF50182">
    <property type="entry name" value="Sm-like ribonucleoproteins"/>
    <property type="match status" value="1"/>
</dbReference>
<evidence type="ECO:0000256" key="5">
    <source>
        <dbReference type="ARBA" id="ARBA00022989"/>
    </source>
</evidence>
<dbReference type="PANTHER" id="PTHR30221:SF1">
    <property type="entry name" value="SMALL-CONDUCTANCE MECHANOSENSITIVE CHANNEL"/>
    <property type="match status" value="1"/>
</dbReference>
<protein>
    <recommendedName>
        <fullName evidence="7">Small-conductance mechanosensitive channel</fullName>
    </recommendedName>
</protein>
<dbReference type="InterPro" id="IPR049278">
    <property type="entry name" value="MS_channel_C"/>
</dbReference>
<reference evidence="11 12" key="1">
    <citation type="submission" date="2020-07" db="EMBL/GenBank/DDBJ databases">
        <title>Halieaceae bacterium, F7430, whole genome shotgun sequencing project.</title>
        <authorList>
            <person name="Jiang S."/>
            <person name="Liu Z.W."/>
            <person name="Du Z.J."/>
        </authorList>
    </citation>
    <scope>NUCLEOTIDE SEQUENCE [LARGE SCALE GENOMIC DNA]</scope>
    <source>
        <strain evidence="11 12">F7430</strain>
    </source>
</reference>
<dbReference type="InterPro" id="IPR045275">
    <property type="entry name" value="MscS_archaea/bacteria_type"/>
</dbReference>
<organism evidence="11 12">
    <name type="scientific">Sediminihaliea albiluteola</name>
    <dbReference type="NCBI Taxonomy" id="2758564"/>
    <lineage>
        <taxon>Bacteria</taxon>
        <taxon>Pseudomonadati</taxon>
        <taxon>Pseudomonadota</taxon>
        <taxon>Gammaproteobacteria</taxon>
        <taxon>Cellvibrionales</taxon>
        <taxon>Halieaceae</taxon>
        <taxon>Sediminihaliea</taxon>
    </lineage>
</organism>
<evidence type="ECO:0000259" key="9">
    <source>
        <dbReference type="Pfam" id="PF21082"/>
    </source>
</evidence>
<accession>A0A7W2TVT8</accession>
<keyword evidence="4 7" id="KW-0812">Transmembrane</keyword>
<evidence type="ECO:0000256" key="1">
    <source>
        <dbReference type="ARBA" id="ARBA00004651"/>
    </source>
</evidence>
<dbReference type="Gene3D" id="1.10.287.1260">
    <property type="match status" value="1"/>
</dbReference>
<dbReference type="InterPro" id="IPR049142">
    <property type="entry name" value="MS_channel_1st"/>
</dbReference>
<dbReference type="Pfam" id="PF21082">
    <property type="entry name" value="MS_channel_3rd"/>
    <property type="match status" value="1"/>
</dbReference>
<comment type="similarity">
    <text evidence="2 7">Belongs to the MscS (TC 1.A.23) family.</text>
</comment>
<evidence type="ECO:0000259" key="8">
    <source>
        <dbReference type="Pfam" id="PF00924"/>
    </source>
</evidence>
<evidence type="ECO:0000256" key="7">
    <source>
        <dbReference type="RuleBase" id="RU369025"/>
    </source>
</evidence>
<dbReference type="InterPro" id="IPR011066">
    <property type="entry name" value="MscS_channel_C_sf"/>
</dbReference>
<dbReference type="Pfam" id="PF21088">
    <property type="entry name" value="MS_channel_1st"/>
    <property type="match status" value="1"/>
</dbReference>
<feature type="transmembrane region" description="Helical" evidence="7">
    <location>
        <begin position="12"/>
        <end position="33"/>
    </location>
</feature>
<dbReference type="GO" id="GO:0008381">
    <property type="term" value="F:mechanosensitive monoatomic ion channel activity"/>
    <property type="evidence" value="ECO:0007669"/>
    <property type="project" value="InterPro"/>
</dbReference>
<dbReference type="SUPFAM" id="SSF82689">
    <property type="entry name" value="Mechanosensitive channel protein MscS (YggB), C-terminal domain"/>
    <property type="match status" value="1"/>
</dbReference>
<sequence>MENFPMILENYIIPWGVKVIIALLIFVIGRVVVRALVGMVENLMRKRGVDEVLVRFITSIMRWILLLFVIIAALSQLGIDTTSLIAVVGAAGLAVGLALQGSLSNFAAGVLLIIFRPFTKGNFVEAGGAMGVIDSIGIFTTTMTTTDNKEVTVPNGAIISNNITNYSARPTRRVDMTFSISYDDDIRKAKQILQEIIAADERVLPEPAPVIVLSELGSSSVNFLVRPWVKSSDYWPLLWATTEAVKTRFDAEGISIPYPQMDVHMHQQSSPEAPKDSSEKAA</sequence>
<dbReference type="Gene3D" id="2.30.30.60">
    <property type="match status" value="1"/>
</dbReference>
<dbReference type="InterPro" id="IPR008910">
    <property type="entry name" value="MSC_TM_helix"/>
</dbReference>
<keyword evidence="6 7" id="KW-0472">Membrane</keyword>
<feature type="transmembrane region" description="Helical" evidence="7">
    <location>
        <begin position="85"/>
        <end position="115"/>
    </location>
</feature>
<keyword evidence="7" id="KW-0407">Ion channel</keyword>
<dbReference type="RefSeq" id="WP_182170477.1">
    <property type="nucleotide sequence ID" value="NZ_JACFXU010000013.1"/>
</dbReference>
<evidence type="ECO:0000256" key="6">
    <source>
        <dbReference type="ARBA" id="ARBA00023136"/>
    </source>
</evidence>
<dbReference type="Pfam" id="PF05552">
    <property type="entry name" value="MS_channel_1st_1"/>
    <property type="match status" value="1"/>
</dbReference>
<evidence type="ECO:0000256" key="3">
    <source>
        <dbReference type="ARBA" id="ARBA00022475"/>
    </source>
</evidence>
<gene>
    <name evidence="11" type="ORF">H2508_06610</name>
</gene>
<keyword evidence="12" id="KW-1185">Reference proteome</keyword>
<comment type="function">
    <text evidence="7">Mechanosensitive channel that participates in the regulation of osmotic pressure changes within the cell, opening in response to stretch forces in the membrane lipid bilayer, without the need for other proteins. Contributes to normal resistance to hypoosmotic shock. Forms an ion channel of 1.0 nanosiemens conductance with a slight preference for anions.</text>
</comment>
<comment type="subunit">
    <text evidence="7">Homoheptamer.</text>
</comment>
<feature type="domain" description="Mechanosensitive ion channel MscS" evidence="8">
    <location>
        <begin position="102"/>
        <end position="167"/>
    </location>
</feature>
<comment type="caution">
    <text evidence="7">Lacks conserved residue(s) required for the propagation of feature annotation.</text>
</comment>
<evidence type="ECO:0000256" key="4">
    <source>
        <dbReference type="ARBA" id="ARBA00022692"/>
    </source>
</evidence>
<dbReference type="InterPro" id="IPR010920">
    <property type="entry name" value="LSM_dom_sf"/>
</dbReference>
<dbReference type="Proteomes" id="UP000539350">
    <property type="component" value="Unassembled WGS sequence"/>
</dbReference>
<evidence type="ECO:0000259" key="10">
    <source>
        <dbReference type="Pfam" id="PF21088"/>
    </source>
</evidence>
<keyword evidence="7" id="KW-0813">Transport</keyword>
<evidence type="ECO:0000256" key="2">
    <source>
        <dbReference type="ARBA" id="ARBA00008017"/>
    </source>
</evidence>
<dbReference type="AlphaFoldDB" id="A0A7W2TVT8"/>
<dbReference type="EMBL" id="JACFXU010000013">
    <property type="protein sequence ID" value="MBA6412784.1"/>
    <property type="molecule type" value="Genomic_DNA"/>
</dbReference>
<comment type="subcellular location">
    <subcellularLocation>
        <location evidence="7">Cell inner membrane</location>
        <topology evidence="7">Multi-pass membrane protein</topology>
    </subcellularLocation>
    <subcellularLocation>
        <location evidence="1">Cell membrane</location>
        <topology evidence="1">Multi-pass membrane protein</topology>
    </subcellularLocation>
</comment>
<feature type="transmembrane region" description="Helical" evidence="7">
    <location>
        <begin position="53"/>
        <end position="79"/>
    </location>
</feature>
<keyword evidence="7" id="KW-0997">Cell inner membrane</keyword>
<keyword evidence="3" id="KW-1003">Cell membrane</keyword>
<dbReference type="GO" id="GO:0005886">
    <property type="term" value="C:plasma membrane"/>
    <property type="evidence" value="ECO:0007669"/>
    <property type="project" value="UniProtKB-SubCell"/>
</dbReference>
<dbReference type="SUPFAM" id="SSF82861">
    <property type="entry name" value="Mechanosensitive channel protein MscS (YggB), transmembrane region"/>
    <property type="match status" value="1"/>
</dbReference>
<keyword evidence="7" id="KW-0406">Ion transport</keyword>
<evidence type="ECO:0000313" key="12">
    <source>
        <dbReference type="Proteomes" id="UP000539350"/>
    </source>
</evidence>
<evidence type="ECO:0000313" key="11">
    <source>
        <dbReference type="EMBL" id="MBA6412784.1"/>
    </source>
</evidence>
<dbReference type="Pfam" id="PF00924">
    <property type="entry name" value="MS_channel_2nd"/>
    <property type="match status" value="1"/>
</dbReference>
<dbReference type="Gene3D" id="3.30.70.100">
    <property type="match status" value="1"/>
</dbReference>
<name>A0A7W2TVT8_9GAMM</name>
<feature type="domain" description="Mechanosensitive ion channel MscS C-terminal" evidence="9">
    <location>
        <begin position="174"/>
        <end position="256"/>
    </location>
</feature>